<proteinExistence type="predicted"/>
<name>W1XEN9_ECOLX</name>
<organism evidence="1 2">
    <name type="scientific">Escherichia coli DORA_A_5_14_21</name>
    <dbReference type="NCBI Taxonomy" id="1403943"/>
    <lineage>
        <taxon>Bacteria</taxon>
        <taxon>Pseudomonadati</taxon>
        <taxon>Pseudomonadota</taxon>
        <taxon>Gammaproteobacteria</taxon>
        <taxon>Enterobacterales</taxon>
        <taxon>Enterobacteriaceae</taxon>
        <taxon>Escherichia</taxon>
    </lineage>
</organism>
<dbReference type="PATRIC" id="fig|1403943.3.peg.854"/>
<accession>W1XEN9</accession>
<evidence type="ECO:0000313" key="2">
    <source>
        <dbReference type="Proteomes" id="UP000018853"/>
    </source>
</evidence>
<dbReference type="EMBL" id="AZLZ01000421">
    <property type="protein sequence ID" value="ETJ27239.1"/>
    <property type="molecule type" value="Genomic_DNA"/>
</dbReference>
<comment type="caution">
    <text evidence="1">The sequence shown here is derived from an EMBL/GenBank/DDBJ whole genome shotgun (WGS) entry which is preliminary data.</text>
</comment>
<gene>
    <name evidence="1" type="ORF">Q609_ECAC00421G0002</name>
</gene>
<protein>
    <submittedName>
        <fullName evidence="1">Uncharacterized protein</fullName>
    </submittedName>
</protein>
<reference evidence="1 2" key="1">
    <citation type="submission" date="2013-12" db="EMBL/GenBank/DDBJ databases">
        <title>A Varibaculum cambriense genome reconstructed from a premature infant gut community with otherwise low bacterial novelty that shifts toward anaerobic metabolism during the third week of life.</title>
        <authorList>
            <person name="Brown C.T."/>
            <person name="Sharon I."/>
            <person name="Thomas B.C."/>
            <person name="Castelle C.J."/>
            <person name="Morowitz M.J."/>
            <person name="Banfield J.F."/>
        </authorList>
    </citation>
    <scope>NUCLEOTIDE SEQUENCE [LARGE SCALE GENOMIC DNA]</scope>
    <source>
        <strain evidence="2">DORA_A_5_14_21</strain>
    </source>
</reference>
<sequence length="275" mass="31214">MWLCMPLFVRFVLLVLLCVCSVVLGGCTSSRITLFDGDPYTPNDVKEMVEERFSAYNPRLVLQSSRVVSTKPNKHNEYTFLDENNGFVFTTSVYVKTPELPIPGGQRETKAEYRYADTYLNHLNSEVALLATKYRFHIANDEERKALISAKLMRPDGNSTAPLFDEGDFVFLNQTSNGAGVVGMLRDIYSLYKPNGDETLVSSVYGRKVSFYYLPNGETDKSKALYLISFKIRGQEDWRDTLMSGVGYQDKSSEQIERDIITVVDREIQQAVRGK</sequence>
<dbReference type="Proteomes" id="UP000018853">
    <property type="component" value="Unassembled WGS sequence"/>
</dbReference>
<evidence type="ECO:0000313" key="1">
    <source>
        <dbReference type="EMBL" id="ETJ27239.1"/>
    </source>
</evidence>
<dbReference type="AlphaFoldDB" id="W1XEN9"/>